<keyword evidence="2" id="KW-1185">Reference proteome</keyword>
<dbReference type="Proteomes" id="UP000824782">
    <property type="component" value="Unassembled WGS sequence"/>
</dbReference>
<organism evidence="1 2">
    <name type="scientific">Engystomops pustulosus</name>
    <name type="common">Tungara frog</name>
    <name type="synonym">Physalaemus pustulosus</name>
    <dbReference type="NCBI Taxonomy" id="76066"/>
    <lineage>
        <taxon>Eukaryota</taxon>
        <taxon>Metazoa</taxon>
        <taxon>Chordata</taxon>
        <taxon>Craniata</taxon>
        <taxon>Vertebrata</taxon>
        <taxon>Euteleostomi</taxon>
        <taxon>Amphibia</taxon>
        <taxon>Batrachia</taxon>
        <taxon>Anura</taxon>
        <taxon>Neobatrachia</taxon>
        <taxon>Hyloidea</taxon>
        <taxon>Leptodactylidae</taxon>
        <taxon>Leiuperinae</taxon>
        <taxon>Engystomops</taxon>
    </lineage>
</organism>
<gene>
    <name evidence="1" type="ORF">GDO81_024913</name>
</gene>
<dbReference type="AlphaFoldDB" id="A0AAV6YT25"/>
<proteinExistence type="predicted"/>
<name>A0AAV6YT25_ENGPU</name>
<dbReference type="EMBL" id="WNYA01032606">
    <property type="protein sequence ID" value="KAG8537203.1"/>
    <property type="molecule type" value="Genomic_DNA"/>
</dbReference>
<evidence type="ECO:0000313" key="1">
    <source>
        <dbReference type="EMBL" id="KAG8537203.1"/>
    </source>
</evidence>
<evidence type="ECO:0000313" key="2">
    <source>
        <dbReference type="Proteomes" id="UP000824782"/>
    </source>
</evidence>
<comment type="caution">
    <text evidence="1">The sequence shown here is derived from an EMBL/GenBank/DDBJ whole genome shotgun (WGS) entry which is preliminary data.</text>
</comment>
<accession>A0AAV6YT25</accession>
<protein>
    <submittedName>
        <fullName evidence="1">Uncharacterized protein</fullName>
    </submittedName>
</protein>
<reference evidence="1" key="1">
    <citation type="thesis" date="2020" institute="ProQuest LLC" country="789 East Eisenhower Parkway, Ann Arbor, MI, USA">
        <title>Comparative Genomics and Chromosome Evolution.</title>
        <authorList>
            <person name="Mudd A.B."/>
        </authorList>
    </citation>
    <scope>NUCLEOTIDE SEQUENCE</scope>
    <source>
        <strain evidence="1">237g6f4</strain>
        <tissue evidence="1">Blood</tissue>
    </source>
</reference>
<sequence length="53" mass="6253">MEFKKDYKIEPCARSRSYPGGRADGYRKTIDFTDLVLMDEEYRDNTLKKSSAR</sequence>